<dbReference type="AlphaFoldDB" id="A0A7H8N5S6"/>
<dbReference type="PANTHER" id="PTHR35807">
    <property type="entry name" value="TRANSCRIPTIONAL REGULATOR REDD-RELATED"/>
    <property type="match status" value="1"/>
</dbReference>
<dbReference type="InterPro" id="IPR036388">
    <property type="entry name" value="WH-like_DNA-bd_sf"/>
</dbReference>
<dbReference type="SMART" id="SM00862">
    <property type="entry name" value="Trans_reg_C"/>
    <property type="match status" value="1"/>
</dbReference>
<feature type="DNA-binding region" description="OmpR/PhoB-type" evidence="6">
    <location>
        <begin position="9"/>
        <end position="112"/>
    </location>
</feature>
<comment type="similarity">
    <text evidence="1">Belongs to the AfsR/DnrI/RedD regulatory family.</text>
</comment>
<keyword evidence="3" id="KW-0805">Transcription regulation</keyword>
<dbReference type="SUPFAM" id="SSF48452">
    <property type="entry name" value="TPR-like"/>
    <property type="match status" value="1"/>
</dbReference>
<evidence type="ECO:0000256" key="6">
    <source>
        <dbReference type="PROSITE-ProRule" id="PRU01091"/>
    </source>
</evidence>
<evidence type="ECO:0000313" key="10">
    <source>
        <dbReference type="Proteomes" id="UP000509303"/>
    </source>
</evidence>
<dbReference type="InterPro" id="IPR001867">
    <property type="entry name" value="OmpR/PhoB-type_DNA-bd"/>
</dbReference>
<evidence type="ECO:0000256" key="3">
    <source>
        <dbReference type="ARBA" id="ARBA00023015"/>
    </source>
</evidence>
<dbReference type="Gene3D" id="3.40.50.300">
    <property type="entry name" value="P-loop containing nucleotide triphosphate hydrolases"/>
    <property type="match status" value="1"/>
</dbReference>
<evidence type="ECO:0000256" key="5">
    <source>
        <dbReference type="ARBA" id="ARBA00023163"/>
    </source>
</evidence>
<dbReference type="Pfam" id="PF03704">
    <property type="entry name" value="BTAD"/>
    <property type="match status" value="1"/>
</dbReference>
<proteinExistence type="inferred from homology"/>
<dbReference type="InterPro" id="IPR016032">
    <property type="entry name" value="Sig_transdc_resp-reg_C-effctor"/>
</dbReference>
<dbReference type="InterPro" id="IPR005158">
    <property type="entry name" value="BTAD"/>
</dbReference>
<dbReference type="CDD" id="cd15831">
    <property type="entry name" value="BTAD"/>
    <property type="match status" value="1"/>
</dbReference>
<evidence type="ECO:0000259" key="8">
    <source>
        <dbReference type="PROSITE" id="PS51755"/>
    </source>
</evidence>
<dbReference type="GO" id="GO:0006355">
    <property type="term" value="P:regulation of DNA-templated transcription"/>
    <property type="evidence" value="ECO:0007669"/>
    <property type="project" value="InterPro"/>
</dbReference>
<reference evidence="9 10" key="1">
    <citation type="submission" date="2020-06" db="EMBL/GenBank/DDBJ databases">
        <title>Genome mining for natural products.</title>
        <authorList>
            <person name="Zhang B."/>
            <person name="Shi J."/>
            <person name="Ge H."/>
        </authorList>
    </citation>
    <scope>NUCLEOTIDE SEQUENCE [LARGE SCALE GENOMIC DNA]</scope>
    <source>
        <strain evidence="9 10">NA00687</strain>
    </source>
</reference>
<gene>
    <name evidence="9" type="ORF">HUT08_09415</name>
</gene>
<evidence type="ECO:0000256" key="4">
    <source>
        <dbReference type="ARBA" id="ARBA00023125"/>
    </source>
</evidence>
<dbReference type="GO" id="GO:0003677">
    <property type="term" value="F:DNA binding"/>
    <property type="evidence" value="ECO:0007669"/>
    <property type="project" value="UniProtKB-UniRule"/>
</dbReference>
<accession>A0A7H8N5S6</accession>
<dbReference type="InterPro" id="IPR051677">
    <property type="entry name" value="AfsR-DnrI-RedD_regulator"/>
</dbReference>
<evidence type="ECO:0000313" key="9">
    <source>
        <dbReference type="EMBL" id="QKW49741.1"/>
    </source>
</evidence>
<evidence type="ECO:0000256" key="1">
    <source>
        <dbReference type="ARBA" id="ARBA00005820"/>
    </source>
</evidence>
<protein>
    <submittedName>
        <fullName evidence="9">Winged helix-turn-helix domain-containing protein</fullName>
    </submittedName>
</protein>
<dbReference type="EMBL" id="CP054929">
    <property type="protein sequence ID" value="QKW49741.1"/>
    <property type="molecule type" value="Genomic_DNA"/>
</dbReference>
<dbReference type="InterPro" id="IPR027417">
    <property type="entry name" value="P-loop_NTPase"/>
</dbReference>
<dbReference type="Gene3D" id="1.10.10.10">
    <property type="entry name" value="Winged helix-like DNA-binding domain superfamily/Winged helix DNA-binding domain"/>
    <property type="match status" value="1"/>
</dbReference>
<dbReference type="RefSeq" id="WP_176161475.1">
    <property type="nucleotide sequence ID" value="NZ_CP054929.1"/>
</dbReference>
<dbReference type="PROSITE" id="PS51755">
    <property type="entry name" value="OMPR_PHOB"/>
    <property type="match status" value="1"/>
</dbReference>
<name>A0A7H8N5S6_9ACTN</name>
<feature type="region of interest" description="Disordered" evidence="7">
    <location>
        <begin position="1"/>
        <end position="20"/>
    </location>
</feature>
<feature type="domain" description="OmpR/PhoB-type" evidence="8">
    <location>
        <begin position="9"/>
        <end position="112"/>
    </location>
</feature>
<dbReference type="PRINTS" id="PR00364">
    <property type="entry name" value="DISEASERSIST"/>
</dbReference>
<dbReference type="InterPro" id="IPR011990">
    <property type="entry name" value="TPR-like_helical_dom_sf"/>
</dbReference>
<dbReference type="SUPFAM" id="SSF46894">
    <property type="entry name" value="C-terminal effector domain of the bipartite response regulators"/>
    <property type="match status" value="1"/>
</dbReference>
<keyword evidence="4 6" id="KW-0238">DNA-binding</keyword>
<keyword evidence="5" id="KW-0804">Transcription</keyword>
<keyword evidence="10" id="KW-1185">Reference proteome</keyword>
<keyword evidence="2" id="KW-0902">Two-component regulatory system</keyword>
<dbReference type="Proteomes" id="UP000509303">
    <property type="component" value="Chromosome"/>
</dbReference>
<dbReference type="Gene3D" id="1.25.40.10">
    <property type="entry name" value="Tetratricopeptide repeat domain"/>
    <property type="match status" value="1"/>
</dbReference>
<organism evidence="9 10">
    <name type="scientific">Streptomyces buecherae</name>
    <dbReference type="NCBI Taxonomy" id="2763006"/>
    <lineage>
        <taxon>Bacteria</taxon>
        <taxon>Bacillati</taxon>
        <taxon>Actinomycetota</taxon>
        <taxon>Actinomycetes</taxon>
        <taxon>Kitasatosporales</taxon>
        <taxon>Streptomycetaceae</taxon>
        <taxon>Streptomyces</taxon>
    </lineage>
</organism>
<dbReference type="PANTHER" id="PTHR35807:SF1">
    <property type="entry name" value="TRANSCRIPTIONAL REGULATOR REDD"/>
    <property type="match status" value="1"/>
</dbReference>
<sequence length="667" mass="71656">MKDGALPDAGTPDTEPTALRIGVLGPMEVRERGESRTPSAPMARRALAVLLIHANRLVTTSALIEELWEDEPPRLARKTVQTYVYQLRRALQSASGPTNRLETCPNGYRINLLVDELDLWEFERRVTQARRALGKGDALNVVATLRSALALWRGDPFAGLEAGPVLAARITQISEARISALELRIEAELQLGRHRSLLGELRQLTAAHPVHEEFTAQLMRAAYRADQRSMALDAFTRLRRNLVEDLGIDPSERLQKLQWDVLNETLEIDQPAVRAEPVVLTAPVAGAAQPEPAPLAPAAALASHPVAAHRPPAQLPVDTADFTGRRAELARLEELAQPAAGARSAPRIVTVLGGAGAGKTALAVHAAHRLRELFPDGQLYARLHDDDDRPVRPAGVLRALLRDLGHPVVDLPDDTEELGRIFRNWSAERRLLVLLDDATSADQVAPLLPGGPGSTVLVTSRVRLPGLPGAATVELGPMETDDAAELFASLAGRHRVGADSAVARQVVRLTGNLPLAVRAAGEKLAARPMWSVTDLAARLAEEDHRIAQLRTGSFDVLARLASACARLDQTAYEALTLLSAAGGEPFTIARAATLLGVDAWSAEMLVGQLLDHCVAEMWREGPDAVPLFRIPVLIRLSVPVHAPATAALHVLPGARERAVPAAAGTSA</sequence>
<dbReference type="SMART" id="SM01043">
    <property type="entry name" value="BTAD"/>
    <property type="match status" value="1"/>
</dbReference>
<evidence type="ECO:0000256" key="2">
    <source>
        <dbReference type="ARBA" id="ARBA00023012"/>
    </source>
</evidence>
<evidence type="ECO:0000256" key="7">
    <source>
        <dbReference type="SAM" id="MobiDB-lite"/>
    </source>
</evidence>
<dbReference type="GO" id="GO:0043531">
    <property type="term" value="F:ADP binding"/>
    <property type="evidence" value="ECO:0007669"/>
    <property type="project" value="InterPro"/>
</dbReference>
<dbReference type="SUPFAM" id="SSF52540">
    <property type="entry name" value="P-loop containing nucleoside triphosphate hydrolases"/>
    <property type="match status" value="1"/>
</dbReference>
<dbReference type="GO" id="GO:0000160">
    <property type="term" value="P:phosphorelay signal transduction system"/>
    <property type="evidence" value="ECO:0007669"/>
    <property type="project" value="UniProtKB-KW"/>
</dbReference>
<dbReference type="Pfam" id="PF00486">
    <property type="entry name" value="Trans_reg_C"/>
    <property type="match status" value="1"/>
</dbReference>